<dbReference type="RefSeq" id="WP_184959807.1">
    <property type="nucleotide sequence ID" value="NZ_JACHIN010000002.1"/>
</dbReference>
<dbReference type="EMBL" id="JACHIN010000002">
    <property type="protein sequence ID" value="MBB5076373.1"/>
    <property type="molecule type" value="Genomic_DNA"/>
</dbReference>
<evidence type="ECO:0000256" key="1">
    <source>
        <dbReference type="SAM" id="MobiDB-lite"/>
    </source>
</evidence>
<gene>
    <name evidence="2" type="ORF">HNR40_001837</name>
</gene>
<name>A0A7W8EEG1_9ACTN</name>
<evidence type="ECO:0000313" key="2">
    <source>
        <dbReference type="EMBL" id="MBB5076373.1"/>
    </source>
</evidence>
<reference evidence="2 3" key="1">
    <citation type="submission" date="2020-08" db="EMBL/GenBank/DDBJ databases">
        <title>Genomic Encyclopedia of Type Strains, Phase IV (KMG-IV): sequencing the most valuable type-strain genomes for metagenomic binning, comparative biology and taxonomic classification.</title>
        <authorList>
            <person name="Goeker M."/>
        </authorList>
    </citation>
    <scope>NUCLEOTIDE SEQUENCE [LARGE SCALE GENOMIC DNA]</scope>
    <source>
        <strain evidence="2 3">DSM 45385</strain>
    </source>
</reference>
<proteinExistence type="predicted"/>
<keyword evidence="3" id="KW-1185">Reference proteome</keyword>
<accession>A0A7W8EEG1</accession>
<organism evidence="2 3">
    <name type="scientific">Nonomuraea endophytica</name>
    <dbReference type="NCBI Taxonomy" id="714136"/>
    <lineage>
        <taxon>Bacteria</taxon>
        <taxon>Bacillati</taxon>
        <taxon>Actinomycetota</taxon>
        <taxon>Actinomycetes</taxon>
        <taxon>Streptosporangiales</taxon>
        <taxon>Streptosporangiaceae</taxon>
        <taxon>Nonomuraea</taxon>
    </lineage>
</organism>
<dbReference type="AlphaFoldDB" id="A0A7W8EEG1"/>
<feature type="compositionally biased region" description="Acidic residues" evidence="1">
    <location>
        <begin position="237"/>
        <end position="248"/>
    </location>
</feature>
<evidence type="ECO:0000313" key="3">
    <source>
        <dbReference type="Proteomes" id="UP000568380"/>
    </source>
</evidence>
<protein>
    <submittedName>
        <fullName evidence="2">Uncharacterized protein</fullName>
    </submittedName>
</protein>
<feature type="region of interest" description="Disordered" evidence="1">
    <location>
        <begin position="229"/>
        <end position="248"/>
    </location>
</feature>
<sequence>MAETFYPSLREVLDPRYADLADAQLEGAFAAAFGEDVTPAEYEEFFNQLGRALNTAAPVLASIGQGALSGAAAGGALGGPWGALGGAITGGVGSALAGHTTGPARDVGRVITGVVGTAGSLTSRQAPAGGPSAVPAAGHLQALLADPRIMSALALLLQRGGGTVPVGAARTPVEASEVAGLVGALALEAAAEAHAGEAVPAYLLDTAGQLVVDPADPAQRAGRLLQLFGTEGAEGTEGADTDWGDVWDDADSADEVWQEL</sequence>
<dbReference type="Proteomes" id="UP000568380">
    <property type="component" value="Unassembled WGS sequence"/>
</dbReference>
<comment type="caution">
    <text evidence="2">The sequence shown here is derived from an EMBL/GenBank/DDBJ whole genome shotgun (WGS) entry which is preliminary data.</text>
</comment>